<sequence length="482" mass="56336">MKQIFKKLFCSQNNPSETNQSEAPETLYNLSKYDRKMIQNYKSTIQDGTLRIQQDPDLKSLNFINALKINQLYLYECKNIVPLLESSTIKKLKIMDCGIQSVKDCQLENLEVLDIQNFQDKLKLNTLVQEILQFKKLKELTLHNYITDFSPLSQMTGLTKLSLTHCALRGTEALRSLIYLEELNLDHIKVDITSLQYLTNLTKLQLTNCNIVNLDALRPLINLEVLCLDGNEEIDITTVQYLTNLTYLSLVFCNLVNLDVLRPLKKLEELSISENKIVYLLPLMELKQLSQFDAGQNKIIDAESIQLHPNFNNFILGDQDFNNFNLDQDPPTQEELQTANMMRDIQNPITSLKQLRQQLSCIKNENFLFKQKITHQLQSSQYTHVQFRALQRRRNWSGGLLFNIYNIHRIPKLTRYFIIILFINFNQTIPLQVVDKRRKLNQQMSLLTLCCQNCREHNQTTCRMNIKFLILIQYVALCYQPL</sequence>
<keyword evidence="1" id="KW-0433">Leucine-rich repeat</keyword>
<dbReference type="InterPro" id="IPR050836">
    <property type="entry name" value="SDS22/Internalin_LRR"/>
</dbReference>
<evidence type="ECO:0000313" key="3">
    <source>
        <dbReference type="EMBL" id="CAI9913084.1"/>
    </source>
</evidence>
<evidence type="ECO:0000313" key="7">
    <source>
        <dbReference type="EMBL" id="CAL6103336.1"/>
    </source>
</evidence>
<accession>A0AA86N561</accession>
<dbReference type="SUPFAM" id="SSF52058">
    <property type="entry name" value="L domain-like"/>
    <property type="match status" value="1"/>
</dbReference>
<dbReference type="EMBL" id="CAXDID020000474">
    <property type="protein sequence ID" value="CAL6095292.1"/>
    <property type="molecule type" value="Genomic_DNA"/>
</dbReference>
<dbReference type="PROSITE" id="PS51450">
    <property type="entry name" value="LRR"/>
    <property type="match status" value="1"/>
</dbReference>
<dbReference type="EMBL" id="CAXDID020000565">
    <property type="protein sequence ID" value="CAL6103336.1"/>
    <property type="molecule type" value="Genomic_DNA"/>
</dbReference>
<reference evidence="6 9" key="2">
    <citation type="submission" date="2024-07" db="EMBL/GenBank/DDBJ databases">
        <authorList>
            <person name="Akdeniz Z."/>
        </authorList>
    </citation>
    <scope>NUCLEOTIDE SEQUENCE [LARGE SCALE GENOMIC DNA]</scope>
</reference>
<proteinExistence type="predicted"/>
<dbReference type="AlphaFoldDB" id="A0AA86N561"/>
<protein>
    <submittedName>
        <fullName evidence="3">Uncharacterized protein</fullName>
    </submittedName>
</protein>
<evidence type="ECO:0000313" key="9">
    <source>
        <dbReference type="Proteomes" id="UP001642409"/>
    </source>
</evidence>
<reference evidence="3" key="1">
    <citation type="submission" date="2023-06" db="EMBL/GenBank/DDBJ databases">
        <authorList>
            <person name="Kurt Z."/>
        </authorList>
    </citation>
    <scope>NUCLEOTIDE SEQUENCE</scope>
</reference>
<dbReference type="InterPro" id="IPR001611">
    <property type="entry name" value="Leu-rich_rpt"/>
</dbReference>
<dbReference type="EMBL" id="CAXDID020000590">
    <property type="protein sequence ID" value="CAL6105002.1"/>
    <property type="molecule type" value="Genomic_DNA"/>
</dbReference>
<evidence type="ECO:0000256" key="1">
    <source>
        <dbReference type="ARBA" id="ARBA00022614"/>
    </source>
</evidence>
<evidence type="ECO:0000313" key="4">
    <source>
        <dbReference type="EMBL" id="CAI9924630.1"/>
    </source>
</evidence>
<evidence type="ECO:0000313" key="6">
    <source>
        <dbReference type="EMBL" id="CAL6095292.1"/>
    </source>
</evidence>
<dbReference type="PANTHER" id="PTHR46652:SF3">
    <property type="entry name" value="LEUCINE-RICH REPEAT-CONTAINING PROTEIN 9"/>
    <property type="match status" value="1"/>
</dbReference>
<name>A0AA86N561_9EUKA</name>
<dbReference type="PANTHER" id="PTHR46652">
    <property type="entry name" value="LEUCINE-RICH REPEAT AND IQ DOMAIN-CONTAINING PROTEIN 1-RELATED"/>
    <property type="match status" value="1"/>
</dbReference>
<keyword evidence="9" id="KW-1185">Reference proteome</keyword>
<dbReference type="EMBL" id="CATOUU010000317">
    <property type="protein sequence ID" value="CAI9924630.1"/>
    <property type="molecule type" value="Genomic_DNA"/>
</dbReference>
<organism evidence="3">
    <name type="scientific">Hexamita inflata</name>
    <dbReference type="NCBI Taxonomy" id="28002"/>
    <lineage>
        <taxon>Eukaryota</taxon>
        <taxon>Metamonada</taxon>
        <taxon>Diplomonadida</taxon>
        <taxon>Hexamitidae</taxon>
        <taxon>Hexamitinae</taxon>
        <taxon>Hexamita</taxon>
    </lineage>
</organism>
<dbReference type="EMBL" id="CATOUU010001018">
    <property type="protein sequence ID" value="CAI9967273.1"/>
    <property type="molecule type" value="Genomic_DNA"/>
</dbReference>
<evidence type="ECO:0000313" key="5">
    <source>
        <dbReference type="EMBL" id="CAI9967273.1"/>
    </source>
</evidence>
<keyword evidence="2" id="KW-0677">Repeat</keyword>
<comment type="caution">
    <text evidence="3">The sequence shown here is derived from an EMBL/GenBank/DDBJ whole genome shotgun (WGS) entry which is preliminary data.</text>
</comment>
<dbReference type="Gene3D" id="3.80.10.10">
    <property type="entry name" value="Ribonuclease Inhibitor"/>
    <property type="match status" value="1"/>
</dbReference>
<dbReference type="EMBL" id="CATOUU010000018">
    <property type="protein sequence ID" value="CAI9913084.1"/>
    <property type="molecule type" value="Genomic_DNA"/>
</dbReference>
<evidence type="ECO:0000313" key="8">
    <source>
        <dbReference type="EMBL" id="CAL6105002.1"/>
    </source>
</evidence>
<gene>
    <name evidence="4" type="ORF">HINF_LOCUS12275</name>
    <name evidence="5" type="ORF">HINF_LOCUS54918</name>
    <name evidence="6" type="ORF">HINF_LOCUS67880</name>
    <name evidence="7" type="ORF">HINF_LOCUS72096</name>
    <name evidence="3" type="ORF">HINF_LOCUS729</name>
    <name evidence="8" type="ORF">HINF_LOCUS73054</name>
</gene>
<dbReference type="InterPro" id="IPR032675">
    <property type="entry name" value="LRR_dom_sf"/>
</dbReference>
<dbReference type="Proteomes" id="UP001642409">
    <property type="component" value="Unassembled WGS sequence"/>
</dbReference>
<evidence type="ECO:0000256" key="2">
    <source>
        <dbReference type="ARBA" id="ARBA00022737"/>
    </source>
</evidence>